<dbReference type="RefSeq" id="WP_171607080.1">
    <property type="nucleotide sequence ID" value="NZ_WHPF01000004.1"/>
</dbReference>
<keyword evidence="1" id="KW-0472">Membrane</keyword>
<proteinExistence type="predicted"/>
<evidence type="ECO:0000256" key="1">
    <source>
        <dbReference type="SAM" id="Phobius"/>
    </source>
</evidence>
<accession>A0A8J8FCW5</accession>
<organism evidence="2 3">
    <name type="scientific">Limnovirga soli</name>
    <dbReference type="NCBI Taxonomy" id="2656915"/>
    <lineage>
        <taxon>Bacteria</taxon>
        <taxon>Pseudomonadati</taxon>
        <taxon>Bacteroidota</taxon>
        <taxon>Chitinophagia</taxon>
        <taxon>Chitinophagales</taxon>
        <taxon>Chitinophagaceae</taxon>
        <taxon>Limnovirga</taxon>
    </lineage>
</organism>
<feature type="transmembrane region" description="Helical" evidence="1">
    <location>
        <begin position="43"/>
        <end position="61"/>
    </location>
</feature>
<reference evidence="2" key="1">
    <citation type="submission" date="2019-10" db="EMBL/GenBank/DDBJ databases">
        <title>Draft genome sequence of Panacibacter sp. KCS-6.</title>
        <authorList>
            <person name="Yim K.J."/>
        </authorList>
    </citation>
    <scope>NUCLEOTIDE SEQUENCE</scope>
    <source>
        <strain evidence="2">KCS-6</strain>
    </source>
</reference>
<dbReference type="Proteomes" id="UP000598971">
    <property type="component" value="Unassembled WGS sequence"/>
</dbReference>
<keyword evidence="1" id="KW-0812">Transmembrane</keyword>
<feature type="transmembrane region" description="Helical" evidence="1">
    <location>
        <begin position="21"/>
        <end position="37"/>
    </location>
</feature>
<dbReference type="AlphaFoldDB" id="A0A8J8FCW5"/>
<dbReference type="EMBL" id="WHPF01000004">
    <property type="protein sequence ID" value="NNV55152.1"/>
    <property type="molecule type" value="Genomic_DNA"/>
</dbReference>
<protein>
    <submittedName>
        <fullName evidence="2">Uncharacterized protein</fullName>
    </submittedName>
</protein>
<keyword evidence="3" id="KW-1185">Reference proteome</keyword>
<evidence type="ECO:0000313" key="2">
    <source>
        <dbReference type="EMBL" id="NNV55152.1"/>
    </source>
</evidence>
<comment type="caution">
    <text evidence="2">The sequence shown here is derived from an EMBL/GenBank/DDBJ whole genome shotgun (WGS) entry which is preliminary data.</text>
</comment>
<sequence length="145" mass="16691">MMAFVMYTSFLNIKQKIALHSFGYVLILLLLLFGSMAVDEIPIAMYSIIGLLTVKILEIIFSRRKYLSSIVENDVTITINYYNRILVGNSITIEKRDVEVVYIKEVNWWYGKIDKINFSNGKQDFTFCCIDKKVKGIALAIVEES</sequence>
<name>A0A8J8FCW5_9BACT</name>
<evidence type="ECO:0000313" key="3">
    <source>
        <dbReference type="Proteomes" id="UP000598971"/>
    </source>
</evidence>
<keyword evidence="1" id="KW-1133">Transmembrane helix</keyword>
<gene>
    <name evidence="2" type="ORF">GD597_06760</name>
</gene>